<dbReference type="EMBL" id="AOFI03000830">
    <property type="protein sequence ID" value="KAF4315446.1"/>
    <property type="molecule type" value="Genomic_DNA"/>
</dbReference>
<evidence type="ECO:0000313" key="5">
    <source>
        <dbReference type="EMBL" id="KAF4315446.1"/>
    </source>
</evidence>
<reference evidence="5" key="1">
    <citation type="journal article" date="2015" name="Genom Data">
        <title>Draft genome sequences of Phytophthora kernoviae and Phytophthora ramorum lineage EU2 from Scotland.</title>
        <authorList>
            <person name="Sambles C."/>
            <person name="Schlenzig A."/>
            <person name="O'Neill P."/>
            <person name="Grant M."/>
            <person name="Studholme D.J."/>
        </authorList>
    </citation>
    <scope>NUCLEOTIDE SEQUENCE</scope>
    <source>
        <strain evidence="5">00238/432</strain>
    </source>
</reference>
<evidence type="ECO:0000256" key="3">
    <source>
        <dbReference type="SAM" id="SignalP"/>
    </source>
</evidence>
<dbReference type="CDD" id="cd01100">
    <property type="entry name" value="APPLE_Factor_XI_like"/>
    <property type="match status" value="3"/>
</dbReference>
<dbReference type="Pfam" id="PF14295">
    <property type="entry name" value="PAN_4"/>
    <property type="match status" value="3"/>
</dbReference>
<dbReference type="PROSITE" id="PS50948">
    <property type="entry name" value="PAN"/>
    <property type="match status" value="2"/>
</dbReference>
<proteinExistence type="predicted"/>
<dbReference type="Proteomes" id="UP000702964">
    <property type="component" value="Unassembled WGS sequence"/>
</dbReference>
<dbReference type="GO" id="GO:0006508">
    <property type="term" value="P:proteolysis"/>
    <property type="evidence" value="ECO:0007669"/>
    <property type="project" value="InterPro"/>
</dbReference>
<feature type="signal peptide" evidence="3">
    <location>
        <begin position="1"/>
        <end position="22"/>
    </location>
</feature>
<name>A0A8J4S7D6_9STRA</name>
<gene>
    <name evidence="5" type="ORF">G195_010826</name>
</gene>
<dbReference type="InterPro" id="IPR003609">
    <property type="entry name" value="Pan_app"/>
</dbReference>
<feature type="domain" description="Apple" evidence="4">
    <location>
        <begin position="215"/>
        <end position="283"/>
    </location>
</feature>
<sequence>MTRFKVLALVLLSALYSYQVDAAKLRSLAQVPFLPVHRRLASCPLTTGVDYLGNDIKNVPADTPGCALNDNIDFQGNDIANVKNANPGSCCSVCSTWSGCKAFSWSNLDGGTCWLKSAKGTEVSKTGVKSAEVTNTVDQCTLQYGVDFVGNDIGNSPGSNPSMCCGVCNNWRGCRSFTWSNLNGGTCWLKSAKGTTASKSGVVSSQVLDNPQSSCTLEPNTDYVGNDIGNVLAAKPSDCCSKCRSKTGCSAFSWSNLNGGTCWLKSSKGSMISASGVTSAVVF</sequence>
<dbReference type="Gene3D" id="3.50.4.10">
    <property type="entry name" value="Hepatocyte Growth Factor"/>
    <property type="match status" value="3"/>
</dbReference>
<accession>A0A8J4S7D6</accession>
<evidence type="ECO:0000259" key="4">
    <source>
        <dbReference type="PROSITE" id="PS50948"/>
    </source>
</evidence>
<organism evidence="5 6">
    <name type="scientific">Phytophthora kernoviae 00238/432</name>
    <dbReference type="NCBI Taxonomy" id="1284355"/>
    <lineage>
        <taxon>Eukaryota</taxon>
        <taxon>Sar</taxon>
        <taxon>Stramenopiles</taxon>
        <taxon>Oomycota</taxon>
        <taxon>Peronosporomycetes</taxon>
        <taxon>Peronosporales</taxon>
        <taxon>Peronosporaceae</taxon>
        <taxon>Phytophthora</taxon>
    </lineage>
</organism>
<evidence type="ECO:0000256" key="2">
    <source>
        <dbReference type="ARBA" id="ARBA00023157"/>
    </source>
</evidence>
<keyword evidence="2" id="KW-1015">Disulfide bond</keyword>
<reference evidence="5" key="2">
    <citation type="submission" date="2020-02" db="EMBL/GenBank/DDBJ databases">
        <authorList>
            <person name="Studholme D.J."/>
        </authorList>
    </citation>
    <scope>NUCLEOTIDE SEQUENCE</scope>
    <source>
        <strain evidence="5">00238/432</strain>
    </source>
</reference>
<dbReference type="PANTHER" id="PTHR33946:SF4">
    <property type="entry name" value="COAGULATION FACTOR XI"/>
    <property type="match status" value="1"/>
</dbReference>
<feature type="chain" id="PRO_5035250857" description="Apple domain-containing protein" evidence="3">
    <location>
        <begin position="23"/>
        <end position="283"/>
    </location>
</feature>
<dbReference type="SMART" id="SM00223">
    <property type="entry name" value="APPLE"/>
    <property type="match status" value="3"/>
</dbReference>
<dbReference type="AlphaFoldDB" id="A0A8J4S7D6"/>
<keyword evidence="1" id="KW-0677">Repeat</keyword>
<comment type="caution">
    <text evidence="5">The sequence shown here is derived from an EMBL/GenBank/DDBJ whole genome shotgun (WGS) entry which is preliminary data.</text>
</comment>
<feature type="domain" description="Apple" evidence="4">
    <location>
        <begin position="66"/>
        <end position="140"/>
    </location>
</feature>
<keyword evidence="3" id="KW-0732">Signal</keyword>
<dbReference type="InterPro" id="IPR000177">
    <property type="entry name" value="Apple"/>
</dbReference>
<dbReference type="GO" id="GO:0005576">
    <property type="term" value="C:extracellular region"/>
    <property type="evidence" value="ECO:0007669"/>
    <property type="project" value="InterPro"/>
</dbReference>
<evidence type="ECO:0000256" key="1">
    <source>
        <dbReference type="ARBA" id="ARBA00022737"/>
    </source>
</evidence>
<protein>
    <recommendedName>
        <fullName evidence="4">Apple domain-containing protein</fullName>
    </recommendedName>
</protein>
<dbReference type="PANTHER" id="PTHR33946">
    <property type="match status" value="1"/>
</dbReference>
<evidence type="ECO:0000313" key="6">
    <source>
        <dbReference type="Proteomes" id="UP000702964"/>
    </source>
</evidence>